<evidence type="ECO:0000256" key="1">
    <source>
        <dbReference type="SAM" id="Phobius"/>
    </source>
</evidence>
<evidence type="ECO:0008006" key="4">
    <source>
        <dbReference type="Google" id="ProtNLM"/>
    </source>
</evidence>
<keyword evidence="1" id="KW-0812">Transmembrane</keyword>
<name>A0ABV0K2R6_9CYAN</name>
<protein>
    <recommendedName>
        <fullName evidence="4">Glycerophosphoryl diester phosphodiesterase membrane domain-containing protein</fullName>
    </recommendedName>
</protein>
<keyword evidence="1" id="KW-1133">Transmembrane helix</keyword>
<feature type="transmembrane region" description="Helical" evidence="1">
    <location>
        <begin position="70"/>
        <end position="89"/>
    </location>
</feature>
<dbReference type="EMBL" id="JAMPKX010000003">
    <property type="protein sequence ID" value="MEP0947079.1"/>
    <property type="molecule type" value="Genomic_DNA"/>
</dbReference>
<feature type="transmembrane region" description="Helical" evidence="1">
    <location>
        <begin position="37"/>
        <end position="64"/>
    </location>
</feature>
<feature type="transmembrane region" description="Helical" evidence="1">
    <location>
        <begin position="127"/>
        <end position="144"/>
    </location>
</feature>
<organism evidence="2 3">
    <name type="scientific">Leptolyngbya subtilissima DQ-A4</name>
    <dbReference type="NCBI Taxonomy" id="2933933"/>
    <lineage>
        <taxon>Bacteria</taxon>
        <taxon>Bacillati</taxon>
        <taxon>Cyanobacteriota</taxon>
        <taxon>Cyanophyceae</taxon>
        <taxon>Leptolyngbyales</taxon>
        <taxon>Leptolyngbyaceae</taxon>
        <taxon>Leptolyngbya group</taxon>
        <taxon>Leptolyngbya</taxon>
    </lineage>
</organism>
<comment type="caution">
    <text evidence="2">The sequence shown here is derived from an EMBL/GenBank/DDBJ whole genome shotgun (WGS) entry which is preliminary data.</text>
</comment>
<gene>
    <name evidence="2" type="ORF">NC992_09375</name>
</gene>
<keyword evidence="1" id="KW-0472">Membrane</keyword>
<proteinExistence type="predicted"/>
<dbReference type="RefSeq" id="WP_190701212.1">
    <property type="nucleotide sequence ID" value="NZ_JAMPKX010000003.1"/>
</dbReference>
<reference evidence="2 3" key="1">
    <citation type="submission" date="2022-04" db="EMBL/GenBank/DDBJ databases">
        <title>Positive selection, recombination, and allopatry shape intraspecific diversity of widespread and dominant cyanobacteria.</title>
        <authorList>
            <person name="Wei J."/>
            <person name="Shu W."/>
            <person name="Hu C."/>
        </authorList>
    </citation>
    <scope>NUCLEOTIDE SEQUENCE [LARGE SCALE GENOMIC DNA]</scope>
    <source>
        <strain evidence="2 3">DQ-A4</strain>
    </source>
</reference>
<feature type="transmembrane region" description="Helical" evidence="1">
    <location>
        <begin position="178"/>
        <end position="200"/>
    </location>
</feature>
<evidence type="ECO:0000313" key="3">
    <source>
        <dbReference type="Proteomes" id="UP001482513"/>
    </source>
</evidence>
<dbReference type="Proteomes" id="UP001482513">
    <property type="component" value="Unassembled WGS sequence"/>
</dbReference>
<sequence length="328" mass="34443">MTPFAQQGSHLGPLNPGDVVSAALRLCKDRFKTFCQLAALATLWLVGGVFGMGLAIAILAGIGYGAGGEAGAVIGGLVGSLLGFAPLLYGSAKYYALSSVIGRLSFRELISQPETALDARRAVAPRLGQFLFLGFLLLLAYMAAYLAGSLLALIAGGSIGFLTAGIFSALINESVGGVIGISLGMLIGFGVLLVALIWIASRLFISEVVLAIEPQCDAGGSLSRSWELTKDSIVRIQVVFLATFLIQLPILAVTNYIPSILLELMPVNDAVYGITAMLSLLLSIAGSLVVLPLWQAVKGVLYYDLRSRREGLDLSLRHDDGQGLNSDP</sequence>
<accession>A0ABV0K2R6</accession>
<feature type="transmembrane region" description="Helical" evidence="1">
    <location>
        <begin position="270"/>
        <end position="294"/>
    </location>
</feature>
<feature type="transmembrane region" description="Helical" evidence="1">
    <location>
        <begin position="236"/>
        <end position="258"/>
    </location>
</feature>
<evidence type="ECO:0000313" key="2">
    <source>
        <dbReference type="EMBL" id="MEP0947079.1"/>
    </source>
</evidence>
<keyword evidence="3" id="KW-1185">Reference proteome</keyword>